<dbReference type="AlphaFoldDB" id="A0A0N4ZFM5"/>
<proteinExistence type="predicted"/>
<protein>
    <submittedName>
        <fullName evidence="2">FTH domain-containing protein</fullName>
    </submittedName>
</protein>
<accession>A0A0N4ZFM5</accession>
<organism evidence="1 2">
    <name type="scientific">Parastrongyloides trichosuri</name>
    <name type="common">Possum-specific nematode worm</name>
    <dbReference type="NCBI Taxonomy" id="131310"/>
    <lineage>
        <taxon>Eukaryota</taxon>
        <taxon>Metazoa</taxon>
        <taxon>Ecdysozoa</taxon>
        <taxon>Nematoda</taxon>
        <taxon>Chromadorea</taxon>
        <taxon>Rhabditida</taxon>
        <taxon>Tylenchina</taxon>
        <taxon>Panagrolaimomorpha</taxon>
        <taxon>Strongyloidoidea</taxon>
        <taxon>Strongyloididae</taxon>
        <taxon>Parastrongyloides</taxon>
    </lineage>
</organism>
<evidence type="ECO:0000313" key="2">
    <source>
        <dbReference type="WBParaSite" id="PTRK_0000655500.1"/>
    </source>
</evidence>
<dbReference type="Proteomes" id="UP000038045">
    <property type="component" value="Unplaced"/>
</dbReference>
<name>A0A0N4ZFM5_PARTI</name>
<dbReference type="WBParaSite" id="PTRK_0000655500.1">
    <property type="protein sequence ID" value="PTRK_0000655500.1"/>
    <property type="gene ID" value="PTRK_0000655500"/>
</dbReference>
<reference evidence="2" key="1">
    <citation type="submission" date="2017-02" db="UniProtKB">
        <authorList>
            <consortium name="WormBaseParasite"/>
        </authorList>
    </citation>
    <scope>IDENTIFICATION</scope>
</reference>
<evidence type="ECO:0000313" key="1">
    <source>
        <dbReference type="Proteomes" id="UP000038045"/>
    </source>
</evidence>
<sequence>MIEMRVLREKIKVFMLRSDSLYIQDMAPCYGRFFKDLGCYRNIKTLIFEKLKKSNISILEQFFNISTLNPQTLYIRILESQRLEELIDTGNFMLPQSINHINLDCSLDDYESFIKILKNTKKEQKYESLTTTFDMRLIRKREDVIEKLLNQFESVVLMLRDFTFNYRDLYFKRLFSHFTFLSNPNVEVHFELYVRDKSTIRQNRNSALEIDLNHSENEDIETRGLPTVTKVHIANLQVFSHPFRTYELNLLTSDLGLMKNIKTLIIDFRMFIDIESFKDIIKSLNDNIENIKIKSALTITVSHFKIMAQYCKNIKNLIIINLNPSLVPIEDLFTIFPNLDGLKAFYFNKDMIKQISNYLRDGETYKLKWPSLKFVHISCNNLSIEEYSNFRLINKRTPRKCGKLLINTFIDEKKLVKLDLIIQKNVNCLSNFEAIFNTYRSTFWMTSVGYNYWYANNSYLEGR</sequence>
<keyword evidence="1" id="KW-1185">Reference proteome</keyword>